<feature type="compositionally biased region" description="Basic and acidic residues" evidence="2">
    <location>
        <begin position="78"/>
        <end position="87"/>
    </location>
</feature>
<name>A0A087D5P7_9BIFI</name>
<evidence type="ECO:0000313" key="4">
    <source>
        <dbReference type="Proteomes" id="UP000029066"/>
    </source>
</evidence>
<protein>
    <submittedName>
        <fullName evidence="3">Uncharacterized protein</fullName>
    </submittedName>
</protein>
<dbReference type="RefSeq" id="WP_162178594.1">
    <property type="nucleotide sequence ID" value="NZ_JGZN01000020.1"/>
</dbReference>
<dbReference type="Proteomes" id="UP000029066">
    <property type="component" value="Unassembled WGS sequence"/>
</dbReference>
<evidence type="ECO:0000313" key="3">
    <source>
        <dbReference type="EMBL" id="KFI90847.1"/>
    </source>
</evidence>
<sequence>MASDNERKNAMRDMKRDILRAVRESQKAKQETMDEYVASRVAAKSLQARLTQAEETARELRAKARDAGNTVAELKLADDLIESRWEDEPSSDGTAEPTPSADGDTQNPLAEPSATPAGYEPRPWEEGES</sequence>
<accession>A0A087D5P7</accession>
<dbReference type="STRING" id="1437607.BISA_2219"/>
<gene>
    <name evidence="3" type="ORF">BISA_2219</name>
</gene>
<dbReference type="OrthoDB" id="9972302at2"/>
<comment type="caution">
    <text evidence="3">The sequence shown here is derived from an EMBL/GenBank/DDBJ whole genome shotgun (WGS) entry which is preliminary data.</text>
</comment>
<proteinExistence type="predicted"/>
<keyword evidence="1" id="KW-0175">Coiled coil</keyword>
<dbReference type="EMBL" id="JGZN01000020">
    <property type="protein sequence ID" value="KFI90847.1"/>
    <property type="molecule type" value="Genomic_DNA"/>
</dbReference>
<feature type="region of interest" description="Disordered" evidence="2">
    <location>
        <begin position="78"/>
        <end position="129"/>
    </location>
</feature>
<evidence type="ECO:0000256" key="1">
    <source>
        <dbReference type="SAM" id="Coils"/>
    </source>
</evidence>
<feature type="coiled-coil region" evidence="1">
    <location>
        <begin position="11"/>
        <end position="77"/>
    </location>
</feature>
<dbReference type="AlphaFoldDB" id="A0A087D5P7"/>
<organism evidence="3 4">
    <name type="scientific">Bifidobacterium saguini DSM 23967</name>
    <dbReference type="NCBI Taxonomy" id="1437607"/>
    <lineage>
        <taxon>Bacteria</taxon>
        <taxon>Bacillati</taxon>
        <taxon>Actinomycetota</taxon>
        <taxon>Actinomycetes</taxon>
        <taxon>Bifidobacteriales</taxon>
        <taxon>Bifidobacteriaceae</taxon>
        <taxon>Bifidobacterium</taxon>
    </lineage>
</organism>
<reference evidence="3 4" key="1">
    <citation type="submission" date="2014-03" db="EMBL/GenBank/DDBJ databases">
        <title>Genomics of Bifidobacteria.</title>
        <authorList>
            <person name="Ventura M."/>
            <person name="Milani C."/>
            <person name="Lugli G.A."/>
        </authorList>
    </citation>
    <scope>NUCLEOTIDE SEQUENCE [LARGE SCALE GENOMIC DNA]</scope>
    <source>
        <strain evidence="3 4">DSM 23967</strain>
    </source>
</reference>
<evidence type="ECO:0000256" key="2">
    <source>
        <dbReference type="SAM" id="MobiDB-lite"/>
    </source>
</evidence>